<proteinExistence type="predicted"/>
<dbReference type="EnsemblMetazoa" id="ACOM026529-RA">
    <property type="protein sequence ID" value="ACOM026529-PA.1"/>
    <property type="gene ID" value="ACOM026529"/>
</dbReference>
<organism evidence="2">
    <name type="scientific">Anopheles coluzzii</name>
    <name type="common">African malaria mosquito</name>
    <dbReference type="NCBI Taxonomy" id="1518534"/>
    <lineage>
        <taxon>Eukaryota</taxon>
        <taxon>Metazoa</taxon>
        <taxon>Ecdysozoa</taxon>
        <taxon>Arthropoda</taxon>
        <taxon>Hexapoda</taxon>
        <taxon>Insecta</taxon>
        <taxon>Pterygota</taxon>
        <taxon>Neoptera</taxon>
        <taxon>Endopterygota</taxon>
        <taxon>Diptera</taxon>
        <taxon>Nematocera</taxon>
        <taxon>Culicoidea</taxon>
        <taxon>Culicidae</taxon>
        <taxon>Anophelinae</taxon>
        <taxon>Anopheles</taxon>
    </lineage>
</organism>
<sequence length="120" mass="13080">MKAIRSTGSTADRANAPSPAARLWCAGRPLPKLTPIGARRLPKPRAVIISELRKGARIERGILEALAARLASWRAGPASDYTHLTPHFENRASDRTELHSTNTEKTISHNFKSSRASSVT</sequence>
<reference evidence="2" key="1">
    <citation type="submission" date="2022-08" db="UniProtKB">
        <authorList>
            <consortium name="EnsemblMetazoa"/>
        </authorList>
    </citation>
    <scope>IDENTIFICATION</scope>
</reference>
<evidence type="ECO:0000256" key="1">
    <source>
        <dbReference type="SAM" id="MobiDB-lite"/>
    </source>
</evidence>
<feature type="compositionally biased region" description="Polar residues" evidence="1">
    <location>
        <begin position="99"/>
        <end position="120"/>
    </location>
</feature>
<dbReference type="Proteomes" id="UP000075882">
    <property type="component" value="Unassembled WGS sequence"/>
</dbReference>
<feature type="region of interest" description="Disordered" evidence="1">
    <location>
        <begin position="78"/>
        <end position="120"/>
    </location>
</feature>
<dbReference type="AlphaFoldDB" id="A0A8W7P7Y6"/>
<accession>A0A8W7P7Y6</accession>
<evidence type="ECO:0000313" key="2">
    <source>
        <dbReference type="EnsemblMetazoa" id="ACOM026529-PA.1"/>
    </source>
</evidence>
<name>A0A8W7P7Y6_ANOCL</name>
<feature type="compositionally biased region" description="Basic and acidic residues" evidence="1">
    <location>
        <begin position="86"/>
        <end position="98"/>
    </location>
</feature>
<protein>
    <submittedName>
        <fullName evidence="2">Uncharacterized protein</fullName>
    </submittedName>
</protein>